<dbReference type="InterPro" id="IPR042099">
    <property type="entry name" value="ANL_N_sf"/>
</dbReference>
<dbReference type="SUPFAM" id="SSF56801">
    <property type="entry name" value="Acetyl-CoA synthetase-like"/>
    <property type="match status" value="1"/>
</dbReference>
<dbReference type="AlphaFoldDB" id="A0A1F7F6L4"/>
<dbReference type="InterPro" id="IPR020845">
    <property type="entry name" value="AMP-binding_CS"/>
</dbReference>
<proteinExistence type="predicted"/>
<dbReference type="PANTHER" id="PTHR43767">
    <property type="entry name" value="LONG-CHAIN-FATTY-ACID--COA LIGASE"/>
    <property type="match status" value="1"/>
</dbReference>
<dbReference type="Proteomes" id="UP000179243">
    <property type="component" value="Unassembled WGS sequence"/>
</dbReference>
<accession>A0A1F7F6L4</accession>
<keyword evidence="1" id="KW-1133">Transmembrane helix</keyword>
<keyword evidence="1" id="KW-0472">Membrane</keyword>
<feature type="transmembrane region" description="Helical" evidence="1">
    <location>
        <begin position="212"/>
        <end position="234"/>
    </location>
</feature>
<gene>
    <name evidence="4" type="ORF">A2519_16535</name>
</gene>
<evidence type="ECO:0000313" key="5">
    <source>
        <dbReference type="Proteomes" id="UP000179243"/>
    </source>
</evidence>
<name>A0A1F7F6L4_UNCRA</name>
<evidence type="ECO:0000259" key="2">
    <source>
        <dbReference type="Pfam" id="PF00501"/>
    </source>
</evidence>
<keyword evidence="1" id="KW-0812">Transmembrane</keyword>
<keyword evidence="4" id="KW-0436">Ligase</keyword>
<evidence type="ECO:0000259" key="3">
    <source>
        <dbReference type="Pfam" id="PF13193"/>
    </source>
</evidence>
<feature type="domain" description="AMP-dependent synthetase/ligase" evidence="2">
    <location>
        <begin position="17"/>
        <end position="378"/>
    </location>
</feature>
<evidence type="ECO:0000256" key="1">
    <source>
        <dbReference type="SAM" id="Phobius"/>
    </source>
</evidence>
<dbReference type="EMBL" id="MFYX01000110">
    <property type="protein sequence ID" value="OGK02281.1"/>
    <property type="molecule type" value="Genomic_DNA"/>
</dbReference>
<feature type="transmembrane region" description="Helical" evidence="1">
    <location>
        <begin position="72"/>
        <end position="94"/>
    </location>
</feature>
<evidence type="ECO:0000313" key="4">
    <source>
        <dbReference type="EMBL" id="OGK02281.1"/>
    </source>
</evidence>
<dbReference type="PANTHER" id="PTHR43767:SF1">
    <property type="entry name" value="NONRIBOSOMAL PEPTIDE SYNTHASE PES1 (EUROFUNG)-RELATED"/>
    <property type="match status" value="1"/>
</dbReference>
<dbReference type="NCBIfam" id="NF004837">
    <property type="entry name" value="PRK06187.1"/>
    <property type="match status" value="1"/>
</dbReference>
<sequence length="522" mass="57298">MKLDTKQHNLSLPQLLDTVAREHPSATAVFFKGKVTDYDTLSRQSGRTAAALCDRGIRPGDRVALYCVNSDIFVIAYFAILKAGATVVTVNLLLNPKEIAYMINDSGAKAVIYSDVLKDKVSAFRETCPDLKFLVSIGEEKSHSSDLNFSDLLQLDAPVPAIACDTHEDVAVIIYTSGTTGQSKGAMLTHYNLTSNVQSVSTAIKTEPGKDIFLVVLPMFHSFAGTVGMLTPLLSGCAIVPLGRFDPKEVADTIESANATVFLGVPSMYNALLKLPDDYAHKLASLRYGLSGGAAMPQEVMKRFEERFGKVIYEGDGPTECSPVTCLNPIDGKRKPASVGLPIPGVEMNIMDEQGAEMPHNQIGEICVRGPNIMKGYWNKPEETKASMFGQWFRTGDLGTEDDEGYFYIVDRKKDMVIVNGMNVYPRMVEEVLYQFEPIYEAAVVGEPHESHGEIPVAYIAFKEGKSATPKEIRAFCQASLGQFQIPKKFIAMKELPKNASGKILKRELRKQGELERGVDSR</sequence>
<dbReference type="InterPro" id="IPR000873">
    <property type="entry name" value="AMP-dep_synth/lig_dom"/>
</dbReference>
<dbReference type="Pfam" id="PF00501">
    <property type="entry name" value="AMP-binding"/>
    <property type="match status" value="1"/>
</dbReference>
<protein>
    <submittedName>
        <fullName evidence="4">Long-chain fatty acid--CoA ligase</fullName>
    </submittedName>
</protein>
<feature type="domain" description="AMP-binding enzyme C-terminal" evidence="3">
    <location>
        <begin position="429"/>
        <end position="503"/>
    </location>
</feature>
<dbReference type="Pfam" id="PF13193">
    <property type="entry name" value="AMP-binding_C"/>
    <property type="match status" value="1"/>
</dbReference>
<dbReference type="InterPro" id="IPR045851">
    <property type="entry name" value="AMP-bd_C_sf"/>
</dbReference>
<dbReference type="CDD" id="cd05936">
    <property type="entry name" value="FC-FACS_FadD_like"/>
    <property type="match status" value="1"/>
</dbReference>
<dbReference type="Gene3D" id="3.30.300.30">
    <property type="match status" value="1"/>
</dbReference>
<dbReference type="InterPro" id="IPR025110">
    <property type="entry name" value="AMP-bd_C"/>
</dbReference>
<dbReference type="InterPro" id="IPR050237">
    <property type="entry name" value="ATP-dep_AMP-bd_enzyme"/>
</dbReference>
<dbReference type="Gene3D" id="3.40.50.12780">
    <property type="entry name" value="N-terminal domain of ligase-like"/>
    <property type="match status" value="1"/>
</dbReference>
<reference evidence="4 5" key="1">
    <citation type="journal article" date="2016" name="Nat. Commun.">
        <title>Thousands of microbial genomes shed light on interconnected biogeochemical processes in an aquifer system.</title>
        <authorList>
            <person name="Anantharaman K."/>
            <person name="Brown C.T."/>
            <person name="Hug L.A."/>
            <person name="Sharon I."/>
            <person name="Castelle C.J."/>
            <person name="Probst A.J."/>
            <person name="Thomas B.C."/>
            <person name="Singh A."/>
            <person name="Wilkins M.J."/>
            <person name="Karaoz U."/>
            <person name="Brodie E.L."/>
            <person name="Williams K.H."/>
            <person name="Hubbard S.S."/>
            <person name="Banfield J.F."/>
        </authorList>
    </citation>
    <scope>NUCLEOTIDE SEQUENCE [LARGE SCALE GENOMIC DNA]</scope>
</reference>
<organism evidence="4 5">
    <name type="scientific">Candidatus Raymondbacteria bacterium RIFOXYD12_FULL_49_13</name>
    <dbReference type="NCBI Taxonomy" id="1817890"/>
    <lineage>
        <taxon>Bacteria</taxon>
        <taxon>Raymondiibacteriota</taxon>
    </lineage>
</organism>
<dbReference type="PROSITE" id="PS00455">
    <property type="entry name" value="AMP_BINDING"/>
    <property type="match status" value="1"/>
</dbReference>
<dbReference type="GO" id="GO:0016878">
    <property type="term" value="F:acid-thiol ligase activity"/>
    <property type="evidence" value="ECO:0007669"/>
    <property type="project" value="UniProtKB-ARBA"/>
</dbReference>
<comment type="caution">
    <text evidence="4">The sequence shown here is derived from an EMBL/GenBank/DDBJ whole genome shotgun (WGS) entry which is preliminary data.</text>
</comment>